<evidence type="ECO:0000256" key="1">
    <source>
        <dbReference type="SAM" id="SignalP"/>
    </source>
</evidence>
<dbReference type="GO" id="GO:0016787">
    <property type="term" value="F:hydrolase activity"/>
    <property type="evidence" value="ECO:0007669"/>
    <property type="project" value="UniProtKB-KW"/>
</dbReference>
<proteinExistence type="predicted"/>
<feature type="signal peptide" evidence="1">
    <location>
        <begin position="1"/>
        <end position="20"/>
    </location>
</feature>
<keyword evidence="4" id="KW-1185">Reference proteome</keyword>
<keyword evidence="3" id="KW-0378">Hydrolase</keyword>
<dbReference type="OrthoDB" id="3647650at2"/>
<keyword evidence="1" id="KW-0732">Signal</keyword>
<evidence type="ECO:0000313" key="3">
    <source>
        <dbReference type="EMBL" id="SKB70354.1"/>
    </source>
</evidence>
<dbReference type="InterPro" id="IPR002925">
    <property type="entry name" value="Dienelactn_hydro"/>
</dbReference>
<accession>A0A1T5DF69</accession>
<evidence type="ECO:0000259" key="2">
    <source>
        <dbReference type="Pfam" id="PF01738"/>
    </source>
</evidence>
<dbReference type="Proteomes" id="UP000190044">
    <property type="component" value="Unassembled WGS sequence"/>
</dbReference>
<dbReference type="SUPFAM" id="SSF53474">
    <property type="entry name" value="alpha/beta-Hydrolases"/>
    <property type="match status" value="1"/>
</dbReference>
<sequence length="261" mass="27625">MRALSLLCLALLLAASAAPAAARDTLPADLHLIPVATDTKPRPWAILFPRAEGIGRLAPGNQYADLAAFLNQRGIDVLVVDDDAALERLRPPGSAGEKRAAIAIDALARLRAMHRFDRRCPGLAIGWSRGGEGALTLASTPDGSESGFRAAIVYYPSVRSQRSPWPQRMPVLALQGTQDDTAPLKRLEALAATRVQNPGYPFIIKLYPGAGHRFDVAHPVDDPGSAAAPRDFNATAHAAALEAIDGFLTERAISGASCALD</sequence>
<feature type="domain" description="Dienelactone hydrolase" evidence="2">
    <location>
        <begin position="124"/>
        <end position="236"/>
    </location>
</feature>
<dbReference type="EMBL" id="FUYP01000014">
    <property type="protein sequence ID" value="SKB70354.1"/>
    <property type="molecule type" value="Genomic_DNA"/>
</dbReference>
<dbReference type="Pfam" id="PF01738">
    <property type="entry name" value="DLH"/>
    <property type="match status" value="1"/>
</dbReference>
<protein>
    <submittedName>
        <fullName evidence="3">Dienelactone hydrolase</fullName>
    </submittedName>
</protein>
<dbReference type="AlphaFoldDB" id="A0A1T5DF69"/>
<name>A0A1T5DF69_9SPHN</name>
<dbReference type="RefSeq" id="WP_079639026.1">
    <property type="nucleotide sequence ID" value="NZ_FUYP01000014.1"/>
</dbReference>
<dbReference type="Gene3D" id="3.40.50.1820">
    <property type="entry name" value="alpha/beta hydrolase"/>
    <property type="match status" value="1"/>
</dbReference>
<reference evidence="4" key="1">
    <citation type="submission" date="2017-02" db="EMBL/GenBank/DDBJ databases">
        <authorList>
            <person name="Varghese N."/>
            <person name="Submissions S."/>
        </authorList>
    </citation>
    <scope>NUCLEOTIDE SEQUENCE [LARGE SCALE GENOMIC DNA]</scope>
    <source>
        <strain evidence="4">R11H</strain>
    </source>
</reference>
<organism evidence="3 4">
    <name type="scientific">Sphingopyxis flava</name>
    <dbReference type="NCBI Taxonomy" id="1507287"/>
    <lineage>
        <taxon>Bacteria</taxon>
        <taxon>Pseudomonadati</taxon>
        <taxon>Pseudomonadota</taxon>
        <taxon>Alphaproteobacteria</taxon>
        <taxon>Sphingomonadales</taxon>
        <taxon>Sphingomonadaceae</taxon>
        <taxon>Sphingopyxis</taxon>
    </lineage>
</organism>
<evidence type="ECO:0000313" key="4">
    <source>
        <dbReference type="Proteomes" id="UP000190044"/>
    </source>
</evidence>
<feature type="chain" id="PRO_5013205157" evidence="1">
    <location>
        <begin position="21"/>
        <end position="261"/>
    </location>
</feature>
<dbReference type="InterPro" id="IPR029058">
    <property type="entry name" value="AB_hydrolase_fold"/>
</dbReference>
<gene>
    <name evidence="3" type="ORF">SAMN06295937_101451</name>
</gene>